<dbReference type="InterPro" id="IPR016101">
    <property type="entry name" value="CO_DH_a-bundle"/>
</dbReference>
<evidence type="ECO:0000256" key="1">
    <source>
        <dbReference type="ARBA" id="ARBA00001966"/>
    </source>
</evidence>
<keyword evidence="9 13" id="KW-0408">Iron</keyword>
<comment type="subunit">
    <text evidence="4">Homodimer.</text>
</comment>
<accession>A0A2R7Y2R4</accession>
<comment type="function">
    <text evidence="2">CODH oxidizes carbon monoxide coupled, via CooF, to the reduction of a hydrogen cation by a hydrogenase (possibly CooH).</text>
</comment>
<comment type="similarity">
    <text evidence="3">Belongs to the Ni-containing carbon monoxide dehydrogenase family.</text>
</comment>
<dbReference type="EMBL" id="NBVN01000006">
    <property type="protein sequence ID" value="PUA31845.1"/>
    <property type="molecule type" value="Genomic_DNA"/>
</dbReference>
<dbReference type="InterPro" id="IPR011254">
    <property type="entry name" value="Prismane-like_sf"/>
</dbReference>
<protein>
    <recommendedName>
        <fullName evidence="13">Carbon monoxide dehydrogenase</fullName>
        <ecNumber evidence="13">1.2.7.4</ecNumber>
    </recommendedName>
</protein>
<gene>
    <name evidence="15" type="ORF">B7O98_08605</name>
</gene>
<dbReference type="FunFam" id="1.20.1270.30:FF:000001">
    <property type="entry name" value="Carbon monoxide dehydrogenase"/>
    <property type="match status" value="1"/>
</dbReference>
<feature type="binding site" evidence="14">
    <location>
        <position position="274"/>
    </location>
    <ligand>
        <name>[Ni-4Fe-4S] cluster</name>
        <dbReference type="ChEBI" id="CHEBI:47739"/>
    </ligand>
</feature>
<dbReference type="GO" id="GO:0043885">
    <property type="term" value="F:anaerobic carbon-monoxide dehydrogenase activity"/>
    <property type="evidence" value="ECO:0007669"/>
    <property type="project" value="UniProtKB-UniRule"/>
</dbReference>
<feature type="binding site" evidence="14">
    <location>
        <position position="67"/>
    </location>
    <ligand>
        <name>[4Fe-4S] cluster</name>
        <dbReference type="ChEBI" id="CHEBI:49883"/>
        <label>2</label>
    </ligand>
</feature>
<reference evidence="15 16" key="1">
    <citation type="journal article" date="2018" name="Syst. Appl. Microbiol.">
        <title>A new symbiotic nanoarchaeote (Candidatus Nanoclepta minutus) and its host (Zestosphaera tikiterensis gen. nov., sp. nov.) from a New Zealand hot spring.</title>
        <authorList>
            <person name="St John E."/>
            <person name="Liu Y."/>
            <person name="Podar M."/>
            <person name="Stott M.B."/>
            <person name="Meneghin J."/>
            <person name="Chen Z."/>
            <person name="Lagutin K."/>
            <person name="Mitchell K."/>
            <person name="Reysenbach A.L."/>
        </authorList>
    </citation>
    <scope>NUCLEOTIDE SEQUENCE [LARGE SCALE GENOMIC DNA]</scope>
    <source>
        <strain evidence="15">NZ3</strain>
    </source>
</reference>
<proteinExistence type="inferred from homology"/>
<dbReference type="PANTHER" id="PTHR30109:SF4">
    <property type="entry name" value="CARBON MONOXIDE DEHYDROGENASE"/>
    <property type="match status" value="1"/>
</dbReference>
<dbReference type="GO" id="GO:0051539">
    <property type="term" value="F:4 iron, 4 sulfur cluster binding"/>
    <property type="evidence" value="ECO:0007669"/>
    <property type="project" value="UniProtKB-UniRule"/>
</dbReference>
<evidence type="ECO:0000256" key="8">
    <source>
        <dbReference type="ARBA" id="ARBA00023002"/>
    </source>
</evidence>
<evidence type="ECO:0000256" key="14">
    <source>
        <dbReference type="PIRSR" id="PIRSR005023-1"/>
    </source>
</evidence>
<dbReference type="PIRSF" id="PIRSF005023">
    <property type="entry name" value="CODH"/>
    <property type="match status" value="1"/>
</dbReference>
<keyword evidence="6 14" id="KW-0533">Nickel</keyword>
<evidence type="ECO:0000256" key="4">
    <source>
        <dbReference type="ARBA" id="ARBA00011738"/>
    </source>
</evidence>
<organism evidence="15 16">
    <name type="scientific">Zestosphaera tikiterensis</name>
    <dbReference type="NCBI Taxonomy" id="1973259"/>
    <lineage>
        <taxon>Archaea</taxon>
        <taxon>Thermoproteota</taxon>
        <taxon>Thermoprotei</taxon>
        <taxon>Desulfurococcales</taxon>
        <taxon>Desulfurococcaceae</taxon>
        <taxon>Zestosphaera</taxon>
    </lineage>
</organism>
<dbReference type="GO" id="GO:0016151">
    <property type="term" value="F:nickel cation binding"/>
    <property type="evidence" value="ECO:0007669"/>
    <property type="project" value="InterPro"/>
</dbReference>
<name>A0A2R7Y2R4_9CREN</name>
<sequence length="637" mass="69246">MDERTKYLRFRLPPAKKISITPGVPELIEKAEEEEISTVWQRYLEQQPQCGFGLLGVCCRNCNMGPCRIDPYGYGPSRGVCGATADTIVARNLLRAIAAGAAAHSDHARDIVRVARFTAEGLTKAYKVTDSDKLKSVATALGVKVDGRSDQEILLDLVNILEREFGKQDEEPLALVKALAPARRLSLWSKLGVMPRNIDREICEAMHRTHVGVDADPLSLLTHGVRTALADGWSGSMMATLLSDILFGTPKPLKSYANLGVLREDAVNLVVHGHNPVLSMKIVEKAMSKEMLEYAKKFGAEGVNVVGMCCTGNETLMRLGIQPVGNYLMQELVIITGAVEAMIVDYQCVWPALVDVARCYHTKIITTEPKMKIPGAIHIEFEPTHADEIAEKIVKLAIENYPSRPKERVYIPKHKSEVIAGFSVEAILNALGGSLDPLIDALRNGVIKGIAGIVGCNNPKVKHNNSHITITKKLIENDVLVVGTGCWAIAAAMHGLLTLDAIKYTGPGLRKVCEALGIPPCLHMGSCVDCSRILIVLKAISERLGVDIPDLPVVGSAPEWMSEKAVSIGTYFIASGVFVHLGTVPPVLGSQKVTKILTEDVEGLLGGKFYVEPDPEKAAETLLNVIMEKRRKLGWPT</sequence>
<keyword evidence="7 13" id="KW-0479">Metal-binding</keyword>
<evidence type="ECO:0000256" key="6">
    <source>
        <dbReference type="ARBA" id="ARBA00022596"/>
    </source>
</evidence>
<dbReference type="GO" id="GO:0004601">
    <property type="term" value="F:peroxidase activity"/>
    <property type="evidence" value="ECO:0007669"/>
    <property type="project" value="TreeGrafter"/>
</dbReference>
<dbReference type="InterPro" id="IPR016099">
    <property type="entry name" value="Prismane-like_a/b-sand"/>
</dbReference>
<evidence type="ECO:0000256" key="10">
    <source>
        <dbReference type="ARBA" id="ARBA00023014"/>
    </source>
</evidence>
<dbReference type="AlphaFoldDB" id="A0A2R7Y2R4"/>
<comment type="cofactor">
    <cofactor evidence="1">
        <name>[4Fe-4S] cluster</name>
        <dbReference type="ChEBI" id="CHEBI:49883"/>
    </cofactor>
</comment>
<dbReference type="Pfam" id="PF03063">
    <property type="entry name" value="Prismane"/>
    <property type="match status" value="1"/>
</dbReference>
<feature type="binding site" evidence="14">
    <location>
        <position position="310"/>
    </location>
    <ligand>
        <name>[Ni-4Fe-4S] cluster</name>
        <dbReference type="ChEBI" id="CHEBI:47739"/>
    </ligand>
</feature>
<evidence type="ECO:0000256" key="2">
    <source>
        <dbReference type="ARBA" id="ARBA00002452"/>
    </source>
</evidence>
<feature type="binding site" evidence="14">
    <location>
        <position position="527"/>
    </location>
    <ligand>
        <name>[Ni-4Fe-4S] cluster</name>
        <dbReference type="ChEBI" id="CHEBI:47739"/>
    </ligand>
</feature>
<dbReference type="GO" id="GO:0050418">
    <property type="term" value="F:hydroxylamine reductase activity"/>
    <property type="evidence" value="ECO:0007669"/>
    <property type="project" value="TreeGrafter"/>
</dbReference>
<keyword evidence="5 13" id="KW-0004">4Fe-4S</keyword>
<keyword evidence="8 13" id="KW-0560">Oxidoreductase</keyword>
<dbReference type="SUPFAM" id="SSF56821">
    <property type="entry name" value="Prismane protein-like"/>
    <property type="match status" value="1"/>
</dbReference>
<dbReference type="InterPro" id="IPR010047">
    <property type="entry name" value="CODH"/>
</dbReference>
<dbReference type="Gene3D" id="1.20.1270.30">
    <property type="match status" value="1"/>
</dbReference>
<feature type="binding site" evidence="14">
    <location>
        <position position="50"/>
    </location>
    <ligand>
        <name>[4Fe-4S] cluster</name>
        <dbReference type="ChEBI" id="CHEBI:49883"/>
        <label>1</label>
        <note>ligand shared between dimeric partners</note>
    </ligand>
</feature>
<dbReference type="NCBIfam" id="TIGR01702">
    <property type="entry name" value="CO_DH_cata"/>
    <property type="match status" value="1"/>
</dbReference>
<evidence type="ECO:0000256" key="3">
    <source>
        <dbReference type="ARBA" id="ARBA00010689"/>
    </source>
</evidence>
<evidence type="ECO:0000256" key="11">
    <source>
        <dbReference type="ARBA" id="ARBA00034454"/>
    </source>
</evidence>
<evidence type="ECO:0000313" key="16">
    <source>
        <dbReference type="Proteomes" id="UP000244093"/>
    </source>
</evidence>
<feature type="binding site" evidence="14">
    <location>
        <position position="456"/>
    </location>
    <ligand>
        <name>[Ni-4Fe-4S] cluster</name>
        <dbReference type="ChEBI" id="CHEBI:47739"/>
    </ligand>
</feature>
<evidence type="ECO:0000256" key="12">
    <source>
        <dbReference type="ARBA" id="ARBA00048733"/>
    </source>
</evidence>
<evidence type="ECO:0000256" key="9">
    <source>
        <dbReference type="ARBA" id="ARBA00023004"/>
    </source>
</evidence>
<feature type="binding site" evidence="14">
    <location>
        <position position="348"/>
    </location>
    <ligand>
        <name>[Ni-4Fe-4S] cluster</name>
        <dbReference type="ChEBI" id="CHEBI:47739"/>
    </ligand>
</feature>
<dbReference type="Gene3D" id="3.40.50.2030">
    <property type="match status" value="2"/>
</dbReference>
<feature type="binding site" evidence="14">
    <location>
        <position position="62"/>
    </location>
    <ligand>
        <name>[4Fe-4S] cluster</name>
        <dbReference type="ChEBI" id="CHEBI:49883"/>
        <label>2</label>
    </ligand>
</feature>
<dbReference type="CDD" id="cd01915">
    <property type="entry name" value="CODH"/>
    <property type="match status" value="1"/>
</dbReference>
<feature type="binding site" evidence="14">
    <location>
        <position position="81"/>
    </location>
    <ligand>
        <name>[4Fe-4S] cluster</name>
        <dbReference type="ChEBI" id="CHEBI:49883"/>
        <label>2</label>
    </ligand>
</feature>
<feature type="binding site" evidence="14">
    <location>
        <position position="486"/>
    </location>
    <ligand>
        <name>[Ni-4Fe-4S] cluster</name>
        <dbReference type="ChEBI" id="CHEBI:47739"/>
    </ligand>
</feature>
<dbReference type="FunFam" id="3.40.50.2030:FF:000003">
    <property type="entry name" value="Carbon monoxide dehydrogenase"/>
    <property type="match status" value="1"/>
</dbReference>
<comment type="catalytic activity">
    <reaction evidence="12 13">
        <text>CO + 2 oxidized [2Fe-2S]-[ferredoxin] + H2O = 2 reduced [2Fe-2S]-[ferredoxin] + CO2 + 2 H(+)</text>
        <dbReference type="Rhea" id="RHEA:21040"/>
        <dbReference type="Rhea" id="RHEA-COMP:10000"/>
        <dbReference type="Rhea" id="RHEA-COMP:10001"/>
        <dbReference type="ChEBI" id="CHEBI:15377"/>
        <dbReference type="ChEBI" id="CHEBI:15378"/>
        <dbReference type="ChEBI" id="CHEBI:16526"/>
        <dbReference type="ChEBI" id="CHEBI:17245"/>
        <dbReference type="ChEBI" id="CHEBI:33737"/>
        <dbReference type="ChEBI" id="CHEBI:33738"/>
        <dbReference type="EC" id="1.2.7.4"/>
    </reaction>
</comment>
<comment type="cofactor">
    <cofactor evidence="11">
        <name>[Ni-4Fe-5S] cluster</name>
        <dbReference type="ChEBI" id="CHEBI:177874"/>
    </cofactor>
</comment>
<feature type="binding site" evidence="14">
    <location>
        <position position="58"/>
    </location>
    <ligand>
        <name>[4Fe-4S] cluster</name>
        <dbReference type="ChEBI" id="CHEBI:49883"/>
        <label>1</label>
        <note>ligand shared between dimeric partners</note>
    </ligand>
</feature>
<evidence type="ECO:0000256" key="5">
    <source>
        <dbReference type="ARBA" id="ARBA00022485"/>
    </source>
</evidence>
<evidence type="ECO:0000313" key="15">
    <source>
        <dbReference type="EMBL" id="PUA31845.1"/>
    </source>
</evidence>
<dbReference type="Proteomes" id="UP000244093">
    <property type="component" value="Unassembled WGS sequence"/>
</dbReference>
<feature type="binding site" evidence="14">
    <location>
        <position position="59"/>
    </location>
    <ligand>
        <name>[4Fe-4S] cluster</name>
        <dbReference type="ChEBI" id="CHEBI:49883"/>
        <label>2</label>
    </ligand>
</feature>
<dbReference type="PANTHER" id="PTHR30109">
    <property type="entry name" value="HYDROXYLAMINE REDUCTASE"/>
    <property type="match status" value="1"/>
</dbReference>
<comment type="caution">
    <text evidence="15">The sequence shown here is derived from an EMBL/GenBank/DDBJ whole genome shotgun (WGS) entry which is preliminary data.</text>
</comment>
<evidence type="ECO:0000256" key="7">
    <source>
        <dbReference type="ARBA" id="ARBA00022723"/>
    </source>
</evidence>
<evidence type="ECO:0000256" key="13">
    <source>
        <dbReference type="PIRNR" id="PIRNR005023"/>
    </source>
</evidence>
<dbReference type="InterPro" id="IPR004137">
    <property type="entry name" value="HCP/CODH"/>
</dbReference>
<keyword evidence="10 13" id="KW-0411">Iron-sulfur</keyword>
<dbReference type="GO" id="GO:0006091">
    <property type="term" value="P:generation of precursor metabolites and energy"/>
    <property type="evidence" value="ECO:0007669"/>
    <property type="project" value="InterPro"/>
</dbReference>
<dbReference type="EC" id="1.2.7.4" evidence="13"/>
<dbReference type="GO" id="GO:0042542">
    <property type="term" value="P:response to hydrogen peroxide"/>
    <property type="evidence" value="ECO:0007669"/>
    <property type="project" value="TreeGrafter"/>
</dbReference>